<evidence type="ECO:0000256" key="1">
    <source>
        <dbReference type="ARBA" id="ARBA00022737"/>
    </source>
</evidence>
<evidence type="ECO:0000256" key="3">
    <source>
        <dbReference type="PROSITE-ProRule" id="PRU00339"/>
    </source>
</evidence>
<evidence type="ECO:0000313" key="7">
    <source>
        <dbReference type="Proteomes" id="UP001597380"/>
    </source>
</evidence>
<dbReference type="SUPFAM" id="SSF48452">
    <property type="entry name" value="TPR-like"/>
    <property type="match status" value="1"/>
</dbReference>
<dbReference type="PANTHER" id="PTHR44858">
    <property type="entry name" value="TETRATRICOPEPTIDE REPEAT PROTEIN 6"/>
    <property type="match status" value="1"/>
</dbReference>
<feature type="compositionally biased region" description="Basic and acidic residues" evidence="4">
    <location>
        <begin position="9"/>
        <end position="20"/>
    </location>
</feature>
<protein>
    <submittedName>
        <fullName evidence="6">Tetratricopeptide repeat protein</fullName>
    </submittedName>
</protein>
<keyword evidence="5" id="KW-1133">Transmembrane helix</keyword>
<feature type="transmembrane region" description="Helical" evidence="5">
    <location>
        <begin position="38"/>
        <end position="60"/>
    </location>
</feature>
<evidence type="ECO:0000256" key="5">
    <source>
        <dbReference type="SAM" id="Phobius"/>
    </source>
</evidence>
<accession>A0ABW4XS03</accession>
<evidence type="ECO:0000256" key="2">
    <source>
        <dbReference type="ARBA" id="ARBA00022803"/>
    </source>
</evidence>
<dbReference type="Pfam" id="PF14559">
    <property type="entry name" value="TPR_19"/>
    <property type="match status" value="1"/>
</dbReference>
<dbReference type="PROSITE" id="PS50005">
    <property type="entry name" value="TPR"/>
    <property type="match status" value="1"/>
</dbReference>
<dbReference type="EMBL" id="JBHUHT010000027">
    <property type="protein sequence ID" value="MFD2097634.1"/>
    <property type="molecule type" value="Genomic_DNA"/>
</dbReference>
<keyword evidence="2 3" id="KW-0802">TPR repeat</keyword>
<keyword evidence="5" id="KW-0472">Membrane</keyword>
<gene>
    <name evidence="6" type="ORF">ACFSJ3_16710</name>
</gene>
<keyword evidence="1" id="KW-0677">Repeat</keyword>
<dbReference type="SMART" id="SM00028">
    <property type="entry name" value="TPR"/>
    <property type="match status" value="4"/>
</dbReference>
<dbReference type="Gene3D" id="1.25.40.10">
    <property type="entry name" value="Tetratricopeptide repeat domain"/>
    <property type="match status" value="2"/>
</dbReference>
<dbReference type="PANTHER" id="PTHR44858:SF1">
    <property type="entry name" value="UDP-N-ACETYLGLUCOSAMINE--PEPTIDE N-ACETYLGLUCOSAMINYLTRANSFERASE SPINDLY-RELATED"/>
    <property type="match status" value="1"/>
</dbReference>
<dbReference type="InterPro" id="IPR050498">
    <property type="entry name" value="Ycf3"/>
</dbReference>
<name>A0ABW4XS03_9GAMM</name>
<comment type="caution">
    <text evidence="6">The sequence shown here is derived from an EMBL/GenBank/DDBJ whole genome shotgun (WGS) entry which is preliminary data.</text>
</comment>
<evidence type="ECO:0000256" key="4">
    <source>
        <dbReference type="SAM" id="MobiDB-lite"/>
    </source>
</evidence>
<organism evidence="6 7">
    <name type="scientific">Corallincola platygyrae</name>
    <dbReference type="NCBI Taxonomy" id="1193278"/>
    <lineage>
        <taxon>Bacteria</taxon>
        <taxon>Pseudomonadati</taxon>
        <taxon>Pseudomonadota</taxon>
        <taxon>Gammaproteobacteria</taxon>
        <taxon>Alteromonadales</taxon>
        <taxon>Psychromonadaceae</taxon>
        <taxon>Corallincola</taxon>
    </lineage>
</organism>
<keyword evidence="7" id="KW-1185">Reference proteome</keyword>
<feature type="repeat" description="TPR" evidence="3">
    <location>
        <begin position="318"/>
        <end position="351"/>
    </location>
</feature>
<reference evidence="7" key="1">
    <citation type="journal article" date="2019" name="Int. J. Syst. Evol. Microbiol.">
        <title>The Global Catalogue of Microorganisms (GCM) 10K type strain sequencing project: providing services to taxonomists for standard genome sequencing and annotation.</title>
        <authorList>
            <consortium name="The Broad Institute Genomics Platform"/>
            <consortium name="The Broad Institute Genome Sequencing Center for Infectious Disease"/>
            <person name="Wu L."/>
            <person name="Ma J."/>
        </authorList>
    </citation>
    <scope>NUCLEOTIDE SEQUENCE [LARGE SCALE GENOMIC DNA]</scope>
    <source>
        <strain evidence="7">CGMCC 1.10992</strain>
    </source>
</reference>
<dbReference type="InterPro" id="IPR011990">
    <property type="entry name" value="TPR-like_helical_dom_sf"/>
</dbReference>
<keyword evidence="5" id="KW-0812">Transmembrane</keyword>
<evidence type="ECO:0000313" key="6">
    <source>
        <dbReference type="EMBL" id="MFD2097634.1"/>
    </source>
</evidence>
<dbReference type="RefSeq" id="WP_345341757.1">
    <property type="nucleotide sequence ID" value="NZ_BAABLI010000031.1"/>
</dbReference>
<sequence>MSVINQMLKDLEQRDGDKKPTPAPQTPLVKPAKSKSPALMVMGVAAGALVLAGLVLAYYLSSSHPANPGKGIVGDSVLASGTGAEAGAKPQPVSAEPSDAIEVKSAEPADLAGPAEKLSRIAQQRVPQAPVKVDMAKPAPTLELAKPEAQPAPPKPSPSADSGESALTPITVKQEAKPLIKSQQEGVPLVAEMQEVKPAVKKVAIKEVQLSQSELALAKYNKAIERADEGKIEQAQKLLHESLAIKPDMHDARAKLASLYYGQRNTGKAVALLNKGVKLEPANAEFRLMLARIYQQGKNERQALAFLNKGPMPPAEETDFHALRGALAQQLKDYDAAADSYQRLAVYQPNHGRWWLGWGIAADAKADYASALNAYQQAVVIGGVSDAAMSYAKQRIEQIGGQ</sequence>
<dbReference type="InterPro" id="IPR019734">
    <property type="entry name" value="TPR_rpt"/>
</dbReference>
<feature type="region of interest" description="Disordered" evidence="4">
    <location>
        <begin position="143"/>
        <end position="165"/>
    </location>
</feature>
<dbReference type="Proteomes" id="UP001597380">
    <property type="component" value="Unassembled WGS sequence"/>
</dbReference>
<proteinExistence type="predicted"/>
<feature type="region of interest" description="Disordered" evidence="4">
    <location>
        <begin position="1"/>
        <end position="34"/>
    </location>
</feature>